<keyword evidence="1 4" id="KW-0808">Transferase</keyword>
<protein>
    <submittedName>
        <fullName evidence="4">1-acylglycerol-3-phosphate O-acyltransferase</fullName>
    </submittedName>
</protein>
<dbReference type="SUPFAM" id="SSF69593">
    <property type="entry name" value="Glycerol-3-phosphate (1)-acyltransferase"/>
    <property type="match status" value="1"/>
</dbReference>
<dbReference type="GO" id="GO:0003841">
    <property type="term" value="F:1-acylglycerol-3-phosphate O-acyltransferase activity"/>
    <property type="evidence" value="ECO:0007669"/>
    <property type="project" value="TreeGrafter"/>
</dbReference>
<organism evidence="4 5">
    <name type="scientific">Holzapfeliella floricola DSM 23037 = JCM 16512</name>
    <dbReference type="NCBI Taxonomy" id="1423744"/>
    <lineage>
        <taxon>Bacteria</taxon>
        <taxon>Bacillati</taxon>
        <taxon>Bacillota</taxon>
        <taxon>Bacilli</taxon>
        <taxon>Lactobacillales</taxon>
        <taxon>Lactobacillaceae</taxon>
        <taxon>Holzapfeliella</taxon>
    </lineage>
</organism>
<dbReference type="STRING" id="1423744.FC86_GL000920"/>
<dbReference type="PATRIC" id="fig|1423744.4.peg.946"/>
<evidence type="ECO:0000256" key="2">
    <source>
        <dbReference type="ARBA" id="ARBA00023315"/>
    </source>
</evidence>
<proteinExistence type="predicted"/>
<dbReference type="PANTHER" id="PTHR10434">
    <property type="entry name" value="1-ACYL-SN-GLYCEROL-3-PHOSPHATE ACYLTRANSFERASE"/>
    <property type="match status" value="1"/>
</dbReference>
<keyword evidence="5" id="KW-1185">Reference proteome</keyword>
<dbReference type="RefSeq" id="WP_056975121.1">
    <property type="nucleotide sequence ID" value="NZ_AYZL01000020.1"/>
</dbReference>
<sequence>MFYRFIRVVARAIFFIINGRPLVLHKERLPEGNYILIAPHRTWWEPIIFALAASPKEFMFMAKKELFKNPILRFVLNHSHGFSVDRQNPGPSVIKIPVKNLRNTELSLIMFPTGSRYSNDVKAGAGVIAKMASVPLVPAVYQGPLKMSGVFKRQKMSITFGDPIYIDKKQKLTDEFNQQLDRDIQNHWNAIDQETNPNFKYITKQKK</sequence>
<dbReference type="InterPro" id="IPR002123">
    <property type="entry name" value="Plipid/glycerol_acylTrfase"/>
</dbReference>
<dbReference type="Pfam" id="PF01553">
    <property type="entry name" value="Acyltransferase"/>
    <property type="match status" value="1"/>
</dbReference>
<dbReference type="PANTHER" id="PTHR10434:SF40">
    <property type="entry name" value="1-ACYL-SN-GLYCEROL-3-PHOSPHATE ACYLTRANSFERASE"/>
    <property type="match status" value="1"/>
</dbReference>
<comment type="caution">
    <text evidence="4">The sequence shown here is derived from an EMBL/GenBank/DDBJ whole genome shotgun (WGS) entry which is preliminary data.</text>
</comment>
<reference evidence="4 5" key="1">
    <citation type="journal article" date="2015" name="Genome Announc.">
        <title>Expanding the biotechnology potential of lactobacilli through comparative genomics of 213 strains and associated genera.</title>
        <authorList>
            <person name="Sun Z."/>
            <person name="Harris H.M."/>
            <person name="McCann A."/>
            <person name="Guo C."/>
            <person name="Argimon S."/>
            <person name="Zhang W."/>
            <person name="Yang X."/>
            <person name="Jeffery I.B."/>
            <person name="Cooney J.C."/>
            <person name="Kagawa T.F."/>
            <person name="Liu W."/>
            <person name="Song Y."/>
            <person name="Salvetti E."/>
            <person name="Wrobel A."/>
            <person name="Rasinkangas P."/>
            <person name="Parkhill J."/>
            <person name="Rea M.C."/>
            <person name="O'Sullivan O."/>
            <person name="Ritari J."/>
            <person name="Douillard F.P."/>
            <person name="Paul Ross R."/>
            <person name="Yang R."/>
            <person name="Briner A.E."/>
            <person name="Felis G.E."/>
            <person name="de Vos W.M."/>
            <person name="Barrangou R."/>
            <person name="Klaenhammer T.R."/>
            <person name="Caufield P.W."/>
            <person name="Cui Y."/>
            <person name="Zhang H."/>
            <person name="O'Toole P.W."/>
        </authorList>
    </citation>
    <scope>NUCLEOTIDE SEQUENCE [LARGE SCALE GENOMIC DNA]</scope>
    <source>
        <strain evidence="4 5">DSM 23037</strain>
    </source>
</reference>
<dbReference type="GO" id="GO:0006654">
    <property type="term" value="P:phosphatidic acid biosynthetic process"/>
    <property type="evidence" value="ECO:0007669"/>
    <property type="project" value="TreeGrafter"/>
</dbReference>
<dbReference type="AlphaFoldDB" id="A0A0R2DI96"/>
<dbReference type="EMBL" id="AYZL01000020">
    <property type="protein sequence ID" value="KRN03808.1"/>
    <property type="molecule type" value="Genomic_DNA"/>
</dbReference>
<evidence type="ECO:0000313" key="5">
    <source>
        <dbReference type="Proteomes" id="UP000051378"/>
    </source>
</evidence>
<accession>A0A0R2DI96</accession>
<evidence type="ECO:0000259" key="3">
    <source>
        <dbReference type="SMART" id="SM00563"/>
    </source>
</evidence>
<dbReference type="Proteomes" id="UP000051378">
    <property type="component" value="Unassembled WGS sequence"/>
</dbReference>
<feature type="domain" description="Phospholipid/glycerol acyltransferase" evidence="3">
    <location>
        <begin position="34"/>
        <end position="144"/>
    </location>
</feature>
<dbReference type="SMART" id="SM00563">
    <property type="entry name" value="PlsC"/>
    <property type="match status" value="1"/>
</dbReference>
<dbReference type="CDD" id="cd07989">
    <property type="entry name" value="LPLAT_AGPAT-like"/>
    <property type="match status" value="1"/>
</dbReference>
<dbReference type="OrthoDB" id="9803035at2"/>
<evidence type="ECO:0000313" key="4">
    <source>
        <dbReference type="EMBL" id="KRN03808.1"/>
    </source>
</evidence>
<gene>
    <name evidence="4" type="ORF">FC86_GL000920</name>
</gene>
<keyword evidence="2 4" id="KW-0012">Acyltransferase</keyword>
<evidence type="ECO:0000256" key="1">
    <source>
        <dbReference type="ARBA" id="ARBA00022679"/>
    </source>
</evidence>
<name>A0A0R2DI96_9LACO</name>